<proteinExistence type="predicted"/>
<dbReference type="InterPro" id="IPR003615">
    <property type="entry name" value="HNH_nuc"/>
</dbReference>
<sequence>MIGFRHTDTSNSVSAFQMSINRQLITFWLHQVPETEEDFHTQIDALSISMNISRNDAKNGLRVGVMLRNFPKLLSCLQAHWHLDMPRLVVLEKHLMAINKDLFPKVDSYLYDYFTPQVPGQVIPQKATLSKHIRNYVEGIDPPAAQKTQDQQQRAASFKRGLDGYTRLSVTMTDTEACILQQALKKQPGEELIDSFMALIDSQITTKVILNVFKGTDGLMRMTDGGITDFTTVDATRVIDPDAYTAAYQPTDEIRIAVQLLDGSCRYPNCTVSAQHCDIDHVINHDENGPTTPDNLACLCRFHHNFKTEQRVHYSIDKNRIATWFFPNGVIKKSQPGGVKRPPRFGQSWKKHEDQRVRARRQANQG</sequence>
<dbReference type="RefSeq" id="WP_095076056.1">
    <property type="nucleotide sequence ID" value="NZ_CP068134.1"/>
</dbReference>
<dbReference type="CDD" id="cd00085">
    <property type="entry name" value="HNHc"/>
    <property type="match status" value="1"/>
</dbReference>
<evidence type="ECO:0000313" key="3">
    <source>
        <dbReference type="EMBL" id="SQG51717.1"/>
    </source>
</evidence>
<dbReference type="GO" id="GO:0004519">
    <property type="term" value="F:endonuclease activity"/>
    <property type="evidence" value="ECO:0007669"/>
    <property type="project" value="UniProtKB-KW"/>
</dbReference>
<protein>
    <submittedName>
        <fullName evidence="3">Restriction endonuclease</fullName>
    </submittedName>
</protein>
<gene>
    <name evidence="3" type="ORF">NCTC7908_01376</name>
</gene>
<keyword evidence="3" id="KW-0540">Nuclease</keyword>
<name>A0ABD7MTF4_CORUL</name>
<evidence type="ECO:0000256" key="1">
    <source>
        <dbReference type="SAM" id="MobiDB-lite"/>
    </source>
</evidence>
<evidence type="ECO:0000313" key="4">
    <source>
        <dbReference type="Proteomes" id="UP000248741"/>
    </source>
</evidence>
<dbReference type="AlphaFoldDB" id="A0ABD7MTF4"/>
<dbReference type="SMART" id="SM00507">
    <property type="entry name" value="HNHc"/>
    <property type="match status" value="1"/>
</dbReference>
<accession>A0ABD7MTF4</accession>
<keyword evidence="3" id="KW-0255">Endonuclease</keyword>
<evidence type="ECO:0000259" key="2">
    <source>
        <dbReference type="SMART" id="SM00507"/>
    </source>
</evidence>
<dbReference type="EMBL" id="LS483400">
    <property type="protein sequence ID" value="SQG51717.1"/>
    <property type="molecule type" value="Genomic_DNA"/>
</dbReference>
<organism evidence="3 4">
    <name type="scientific">Corynebacterium ulcerans</name>
    <dbReference type="NCBI Taxonomy" id="65058"/>
    <lineage>
        <taxon>Bacteria</taxon>
        <taxon>Bacillati</taxon>
        <taxon>Actinomycetota</taxon>
        <taxon>Actinomycetes</taxon>
        <taxon>Mycobacteriales</taxon>
        <taxon>Corynebacteriaceae</taxon>
        <taxon>Corynebacterium</taxon>
    </lineage>
</organism>
<dbReference type="Proteomes" id="UP000248741">
    <property type="component" value="Chromosome 1"/>
</dbReference>
<keyword evidence="3" id="KW-0378">Hydrolase</keyword>
<reference evidence="3 4" key="1">
    <citation type="submission" date="2018-06" db="EMBL/GenBank/DDBJ databases">
        <authorList>
            <consortium name="Pathogen Informatics"/>
            <person name="Doyle S."/>
        </authorList>
    </citation>
    <scope>NUCLEOTIDE SEQUENCE [LARGE SCALE GENOMIC DNA]</scope>
    <source>
        <strain evidence="3 4">NCTC7908</strain>
    </source>
</reference>
<dbReference type="Gene3D" id="1.10.30.50">
    <property type="match status" value="1"/>
</dbReference>
<feature type="domain" description="HNH nuclease" evidence="2">
    <location>
        <begin position="253"/>
        <end position="305"/>
    </location>
</feature>
<feature type="region of interest" description="Disordered" evidence="1">
    <location>
        <begin position="333"/>
        <end position="366"/>
    </location>
</feature>